<evidence type="ECO:0000313" key="2">
    <source>
        <dbReference type="Proteomes" id="UP000326678"/>
    </source>
</evidence>
<dbReference type="KEGG" id="nsh:GXM_09665"/>
<gene>
    <name evidence="1" type="ORF">GXM_09665</name>
</gene>
<proteinExistence type="predicted"/>
<name>A0A5P8WHW3_9NOSO</name>
<sequence length="49" mass="5481">MDGKFFSFQNSVDMIAPLSSDNRKKPAFHLQDHLEGAGKSSRFAPIRNS</sequence>
<dbReference type="AlphaFoldDB" id="A0A5P8WHW3"/>
<reference evidence="1 2" key="1">
    <citation type="submission" date="2019-10" db="EMBL/GenBank/DDBJ databases">
        <title>Genomic and transcriptomic insights into the perfect genentic adaptation of a filamentous nitrogen-fixing cyanobacterium to rice fields.</title>
        <authorList>
            <person name="Chen Z."/>
        </authorList>
    </citation>
    <scope>NUCLEOTIDE SEQUENCE [LARGE SCALE GENOMIC DNA]</scope>
    <source>
        <strain evidence="1">CCNUC1</strain>
    </source>
</reference>
<keyword evidence="2" id="KW-1185">Reference proteome</keyword>
<accession>A0A5P8WHW3</accession>
<dbReference type="EMBL" id="CP045227">
    <property type="protein sequence ID" value="QFS52171.1"/>
    <property type="molecule type" value="Genomic_DNA"/>
</dbReference>
<evidence type="ECO:0000313" key="1">
    <source>
        <dbReference type="EMBL" id="QFS52171.1"/>
    </source>
</evidence>
<organism evidence="1 2">
    <name type="scientific">Nostoc sphaeroides CCNUC1</name>
    <dbReference type="NCBI Taxonomy" id="2653204"/>
    <lineage>
        <taxon>Bacteria</taxon>
        <taxon>Bacillati</taxon>
        <taxon>Cyanobacteriota</taxon>
        <taxon>Cyanophyceae</taxon>
        <taxon>Nostocales</taxon>
        <taxon>Nostocaceae</taxon>
        <taxon>Nostoc</taxon>
    </lineage>
</organism>
<dbReference type="Proteomes" id="UP000326678">
    <property type="component" value="Chromosome Gxm2"/>
</dbReference>
<protein>
    <submittedName>
        <fullName evidence="1">Uncharacterized protein</fullName>
    </submittedName>
</protein>